<organism evidence="1 2">
    <name type="scientific">Beta vulgaris subsp. vulgaris</name>
    <name type="common">Beet</name>
    <dbReference type="NCBI Taxonomy" id="3555"/>
    <lineage>
        <taxon>Eukaryota</taxon>
        <taxon>Viridiplantae</taxon>
        <taxon>Streptophyta</taxon>
        <taxon>Embryophyta</taxon>
        <taxon>Tracheophyta</taxon>
        <taxon>Spermatophyta</taxon>
        <taxon>Magnoliopsida</taxon>
        <taxon>eudicotyledons</taxon>
        <taxon>Gunneridae</taxon>
        <taxon>Pentapetalae</taxon>
        <taxon>Caryophyllales</taxon>
        <taxon>Chenopodiaceae</taxon>
        <taxon>Betoideae</taxon>
        <taxon>Beta</taxon>
    </lineage>
</organism>
<dbReference type="InterPro" id="IPR006994">
    <property type="entry name" value="TCF25/Rqc1"/>
</dbReference>
<dbReference type="AlphaFoldDB" id="A0A0J8B0A4"/>
<evidence type="ECO:0000313" key="1">
    <source>
        <dbReference type="EMBL" id="KMS94439.1"/>
    </source>
</evidence>
<evidence type="ECO:0000313" key="2">
    <source>
        <dbReference type="Proteomes" id="UP000035740"/>
    </source>
</evidence>
<protein>
    <submittedName>
        <fullName evidence="1">Uncharacterized protein</fullName>
    </submittedName>
</protein>
<proteinExistence type="predicted"/>
<dbReference type="Pfam" id="PF04910">
    <property type="entry name" value="Tcf25"/>
    <property type="match status" value="1"/>
</dbReference>
<accession>A0A0J8B0A4</accession>
<name>A0A0J8B0A4_BETVV</name>
<keyword evidence="2" id="KW-1185">Reference proteome</keyword>
<dbReference type="EMBL" id="KQ093345">
    <property type="protein sequence ID" value="KMS94439.1"/>
    <property type="molecule type" value="Genomic_DNA"/>
</dbReference>
<dbReference type="Proteomes" id="UP000035740">
    <property type="component" value="Unassembled WGS sequence"/>
</dbReference>
<dbReference type="Gramene" id="KMS94439">
    <property type="protein sequence ID" value="KMS94439"/>
    <property type="gene ID" value="BVRB_021410"/>
</dbReference>
<gene>
    <name evidence="1" type="ORF">BVRB_021410</name>
</gene>
<dbReference type="OrthoDB" id="205993at2759"/>
<reference evidence="1 2" key="1">
    <citation type="journal article" date="2014" name="Nature">
        <title>The genome of the recently domesticated crop plant sugar beet (Beta vulgaris).</title>
        <authorList>
            <person name="Dohm J.C."/>
            <person name="Minoche A.E."/>
            <person name="Holtgrawe D."/>
            <person name="Capella-Gutierrez S."/>
            <person name="Zakrzewski F."/>
            <person name="Tafer H."/>
            <person name="Rupp O."/>
            <person name="Sorensen T.R."/>
            <person name="Stracke R."/>
            <person name="Reinhardt R."/>
            <person name="Goesmann A."/>
            <person name="Kraft T."/>
            <person name="Schulz B."/>
            <person name="Stadler P.F."/>
            <person name="Schmidt T."/>
            <person name="Gabaldon T."/>
            <person name="Lehrach H."/>
            <person name="Weisshaar B."/>
            <person name="Himmelbauer H."/>
        </authorList>
    </citation>
    <scope>NUCLEOTIDE SEQUENCE [LARGE SCALE GENOMIC DNA]</scope>
    <source>
        <tissue evidence="1">Taproot</tissue>
    </source>
</reference>
<sequence length="67" mass="7833">MRFDPDMGLFQFEMSPEYLSMQEQFESASMTFDPQSIATLLQFQPWHCDTLIQMVTFVHNSCSNFGL</sequence>